<evidence type="ECO:0000313" key="1">
    <source>
        <dbReference type="EMBL" id="CAB4337773.1"/>
    </source>
</evidence>
<proteinExistence type="predicted"/>
<dbReference type="EMBL" id="CAESAJ010000063">
    <property type="protein sequence ID" value="CAB4337773.1"/>
    <property type="molecule type" value="Genomic_DNA"/>
</dbReference>
<gene>
    <name evidence="1" type="ORF">UFOPK3770_00702</name>
</gene>
<reference evidence="1" key="1">
    <citation type="submission" date="2020-05" db="EMBL/GenBank/DDBJ databases">
        <authorList>
            <person name="Chiriac C."/>
            <person name="Salcher M."/>
            <person name="Ghai R."/>
            <person name="Kavagutti S V."/>
        </authorList>
    </citation>
    <scope>NUCLEOTIDE SEQUENCE</scope>
</reference>
<dbReference type="Pfam" id="PF05402">
    <property type="entry name" value="PqqD"/>
    <property type="match status" value="1"/>
</dbReference>
<sequence>MLQFMNESHTTFDPQQSYVPNASSISHERLEDEVIIINLVSGSYFAGSNVTADAWTLVSNGASALEASAQLARIYSHDEKAIGQDVNAFVARLIELGLLEPATSQPTATQLSRAATSEWTTPILVEYTDMWDLIRLDPIHDVEETGWPNARPEH</sequence>
<accession>A0A6J5ZDV6</accession>
<dbReference type="InterPro" id="IPR008792">
    <property type="entry name" value="PQQD"/>
</dbReference>
<dbReference type="AlphaFoldDB" id="A0A6J5ZDV6"/>
<protein>
    <submittedName>
        <fullName evidence="1">Unannotated protein</fullName>
    </submittedName>
</protein>
<name>A0A6J5ZDV6_9ZZZZ</name>
<organism evidence="1">
    <name type="scientific">freshwater metagenome</name>
    <dbReference type="NCBI Taxonomy" id="449393"/>
    <lineage>
        <taxon>unclassified sequences</taxon>
        <taxon>metagenomes</taxon>
        <taxon>ecological metagenomes</taxon>
    </lineage>
</organism>